<dbReference type="SUPFAM" id="SSF53335">
    <property type="entry name" value="S-adenosyl-L-methionine-dependent methyltransferases"/>
    <property type="match status" value="1"/>
</dbReference>
<evidence type="ECO:0000256" key="1">
    <source>
        <dbReference type="ARBA" id="ARBA00022679"/>
    </source>
</evidence>
<name>A0ABS5EFT5_9PROT</name>
<accession>A0ABS5EFT5</accession>
<keyword evidence="4" id="KW-1185">Reference proteome</keyword>
<evidence type="ECO:0000313" key="4">
    <source>
        <dbReference type="Proteomes" id="UP000698752"/>
    </source>
</evidence>
<proteinExistence type="predicted"/>
<protein>
    <submittedName>
        <fullName evidence="3">Class I SAM-dependent methyltransferase</fullName>
    </submittedName>
</protein>
<dbReference type="InterPro" id="IPR029063">
    <property type="entry name" value="SAM-dependent_MTases_sf"/>
</dbReference>
<dbReference type="InterPro" id="IPR013216">
    <property type="entry name" value="Methyltransf_11"/>
</dbReference>
<feature type="domain" description="Methyltransferase type 11" evidence="2">
    <location>
        <begin position="80"/>
        <end position="175"/>
    </location>
</feature>
<reference evidence="4" key="1">
    <citation type="journal article" date="2021" name="Syst. Appl. Microbiol.">
        <title>Roseomonas hellenica sp. nov., isolated from roots of wild-growing Alkanna tinctoria.</title>
        <authorList>
            <person name="Rat A."/>
            <person name="Naranjo H.D."/>
            <person name="Lebbe L."/>
            <person name="Cnockaert M."/>
            <person name="Krigas N."/>
            <person name="Grigoriadou K."/>
            <person name="Maloupa E."/>
            <person name="Willems A."/>
        </authorList>
    </citation>
    <scope>NUCLEOTIDE SEQUENCE [LARGE SCALE GENOMIC DNA]</scope>
    <source>
        <strain evidence="4">LMG 31159</strain>
    </source>
</reference>
<dbReference type="Proteomes" id="UP000698752">
    <property type="component" value="Unassembled WGS sequence"/>
</dbReference>
<dbReference type="PANTHER" id="PTHR44068">
    <property type="entry name" value="ZGC:194242"/>
    <property type="match status" value="1"/>
</dbReference>
<dbReference type="EMBL" id="JAAEDI010000008">
    <property type="protein sequence ID" value="MBR0649835.1"/>
    <property type="molecule type" value="Genomic_DNA"/>
</dbReference>
<dbReference type="GO" id="GO:0032259">
    <property type="term" value="P:methylation"/>
    <property type="evidence" value="ECO:0007669"/>
    <property type="project" value="UniProtKB-KW"/>
</dbReference>
<dbReference type="CDD" id="cd02440">
    <property type="entry name" value="AdoMet_MTases"/>
    <property type="match status" value="1"/>
</dbReference>
<dbReference type="Pfam" id="PF08241">
    <property type="entry name" value="Methyltransf_11"/>
    <property type="match status" value="1"/>
</dbReference>
<dbReference type="RefSeq" id="WP_211868098.1">
    <property type="nucleotide sequence ID" value="NZ_JAAEDI010000008.1"/>
</dbReference>
<sequence length="293" mass="31445">MPLPDDILRINGRIYGELDRVLVARGLGGQALFLNWGYAGSGAEPDEAACEPPQYVPQRAQWKLVLEALGDVDPSGLDVLDIGCGRGGALVALARLFDSRSLSGLDIGAANIAHCRRLPDLASARFQQGDACRLPYRDAAFDLVMNIESSCAYPDVTGFLRHVHRVLRPGGHFVFVDLVPAEARGGMRALLKGLGFSLLRERDVTAAVLRARADAASAEDAVFAGIAAASPETADFLDTYRAGPDTPMFRAMGHGAVQYMIYRLRRIDAREGPPPPAPDRGAMLRALLEGQPA</sequence>
<dbReference type="PANTHER" id="PTHR44068:SF11">
    <property type="entry name" value="GERANYL DIPHOSPHATE 2-C-METHYLTRANSFERASE"/>
    <property type="match status" value="1"/>
</dbReference>
<gene>
    <name evidence="3" type="ORF">GXW78_09185</name>
</gene>
<dbReference type="InterPro" id="IPR050447">
    <property type="entry name" value="Erg6_SMT_methyltransf"/>
</dbReference>
<organism evidence="3 4">
    <name type="scientific">Neoroseomonas terrae</name>
    <dbReference type="NCBI Taxonomy" id="424799"/>
    <lineage>
        <taxon>Bacteria</taxon>
        <taxon>Pseudomonadati</taxon>
        <taxon>Pseudomonadota</taxon>
        <taxon>Alphaproteobacteria</taxon>
        <taxon>Acetobacterales</taxon>
        <taxon>Acetobacteraceae</taxon>
        <taxon>Neoroseomonas</taxon>
    </lineage>
</organism>
<dbReference type="Gene3D" id="3.40.50.150">
    <property type="entry name" value="Vaccinia Virus protein VP39"/>
    <property type="match status" value="1"/>
</dbReference>
<keyword evidence="3" id="KW-0489">Methyltransferase</keyword>
<comment type="caution">
    <text evidence="3">The sequence shown here is derived from an EMBL/GenBank/DDBJ whole genome shotgun (WGS) entry which is preliminary data.</text>
</comment>
<dbReference type="GO" id="GO:0008168">
    <property type="term" value="F:methyltransferase activity"/>
    <property type="evidence" value="ECO:0007669"/>
    <property type="project" value="UniProtKB-KW"/>
</dbReference>
<evidence type="ECO:0000313" key="3">
    <source>
        <dbReference type="EMBL" id="MBR0649835.1"/>
    </source>
</evidence>
<keyword evidence="1" id="KW-0808">Transferase</keyword>
<evidence type="ECO:0000259" key="2">
    <source>
        <dbReference type="Pfam" id="PF08241"/>
    </source>
</evidence>